<dbReference type="PANTHER" id="PTHR36507">
    <property type="entry name" value="BLL1555 PROTEIN"/>
    <property type="match status" value="1"/>
</dbReference>
<evidence type="ECO:0000256" key="1">
    <source>
        <dbReference type="SAM" id="SignalP"/>
    </source>
</evidence>
<dbReference type="RefSeq" id="WP_161984161.1">
    <property type="nucleotide sequence ID" value="NZ_AP021884.1"/>
</dbReference>
<dbReference type="AlphaFoldDB" id="A0A512L4T0"/>
<proteinExistence type="predicted"/>
<dbReference type="InterPro" id="IPR008972">
    <property type="entry name" value="Cupredoxin"/>
</dbReference>
<reference evidence="3 4" key="1">
    <citation type="submission" date="2019-07" db="EMBL/GenBank/DDBJ databases">
        <title>Whole genome shotgun sequence of Thiobacillus plumbophilus NBRC 107929.</title>
        <authorList>
            <person name="Hosoyama A."/>
            <person name="Uohara A."/>
            <person name="Ohji S."/>
            <person name="Ichikawa N."/>
        </authorList>
    </citation>
    <scope>NUCLEOTIDE SEQUENCE [LARGE SCALE GENOMIC DNA]</scope>
    <source>
        <strain evidence="3 4">NBRC 107929</strain>
    </source>
</reference>
<evidence type="ECO:0000313" key="4">
    <source>
        <dbReference type="Proteomes" id="UP000321337"/>
    </source>
</evidence>
<keyword evidence="4" id="KW-1185">Reference proteome</keyword>
<dbReference type="SUPFAM" id="SSF49503">
    <property type="entry name" value="Cupredoxins"/>
    <property type="match status" value="1"/>
</dbReference>
<feature type="chain" id="PRO_5021792762" evidence="1">
    <location>
        <begin position="27"/>
        <end position="107"/>
    </location>
</feature>
<gene>
    <name evidence="3" type="ORF">TPL01_06160</name>
</gene>
<evidence type="ECO:0000313" key="3">
    <source>
        <dbReference type="EMBL" id="GEP29478.1"/>
    </source>
</evidence>
<dbReference type="PANTHER" id="PTHR36507:SF1">
    <property type="entry name" value="BLL1555 PROTEIN"/>
    <property type="match status" value="1"/>
</dbReference>
<sequence>MLESLKNSLLLAALVSLSAVTLHAYADSSVTIFTFAFAPASIEVPVGSQVTWTNQDKVNHSVVGDAGGVASDTLKQGDSFSHTFSVAGTYKYHCGFHKYMTGTVVVK</sequence>
<feature type="domain" description="EfeO-type cupredoxin-like" evidence="2">
    <location>
        <begin position="12"/>
        <end position="106"/>
    </location>
</feature>
<dbReference type="InterPro" id="IPR052721">
    <property type="entry name" value="ET_Amicyanin"/>
</dbReference>
<comment type="caution">
    <text evidence="3">The sequence shown here is derived from an EMBL/GenBank/DDBJ whole genome shotgun (WGS) entry which is preliminary data.</text>
</comment>
<name>A0A512L4T0_9PROT</name>
<organism evidence="3 4">
    <name type="scientific">Sulfuriferula plumbiphila</name>
    <dbReference type="NCBI Taxonomy" id="171865"/>
    <lineage>
        <taxon>Bacteria</taxon>
        <taxon>Pseudomonadati</taxon>
        <taxon>Pseudomonadota</taxon>
        <taxon>Betaproteobacteria</taxon>
        <taxon>Nitrosomonadales</taxon>
        <taxon>Sulfuricellaceae</taxon>
        <taxon>Sulfuriferula</taxon>
    </lineage>
</organism>
<accession>A0A512L4T0</accession>
<dbReference type="Pfam" id="PF13473">
    <property type="entry name" value="Cupredoxin_1"/>
    <property type="match status" value="1"/>
</dbReference>
<dbReference type="Proteomes" id="UP000321337">
    <property type="component" value="Unassembled WGS sequence"/>
</dbReference>
<feature type="signal peptide" evidence="1">
    <location>
        <begin position="1"/>
        <end position="26"/>
    </location>
</feature>
<evidence type="ECO:0000259" key="2">
    <source>
        <dbReference type="Pfam" id="PF13473"/>
    </source>
</evidence>
<dbReference type="InterPro" id="IPR028096">
    <property type="entry name" value="EfeO_Cupredoxin"/>
</dbReference>
<dbReference type="EMBL" id="BKAD01000005">
    <property type="protein sequence ID" value="GEP29478.1"/>
    <property type="molecule type" value="Genomic_DNA"/>
</dbReference>
<keyword evidence="1" id="KW-0732">Signal</keyword>
<dbReference type="Gene3D" id="2.60.40.420">
    <property type="entry name" value="Cupredoxins - blue copper proteins"/>
    <property type="match status" value="1"/>
</dbReference>
<protein>
    <submittedName>
        <fullName evidence="3">Amicyanin</fullName>
    </submittedName>
</protein>